<evidence type="ECO:0000259" key="2">
    <source>
        <dbReference type="Pfam" id="PF13581"/>
    </source>
</evidence>
<keyword evidence="1" id="KW-0418">Kinase</keyword>
<dbReference type="EMBL" id="SLWS01000021">
    <property type="protein sequence ID" value="TCO45351.1"/>
    <property type="molecule type" value="Genomic_DNA"/>
</dbReference>
<dbReference type="CDD" id="cd16936">
    <property type="entry name" value="HATPase_RsbW-like"/>
    <property type="match status" value="1"/>
</dbReference>
<dbReference type="InterPro" id="IPR025847">
    <property type="entry name" value="MEDS_domain"/>
</dbReference>
<protein>
    <submittedName>
        <fullName evidence="4">Anti-sigma regulatory factor (Ser/Thr protein kinase)</fullName>
    </submittedName>
</protein>
<dbReference type="Proteomes" id="UP000295680">
    <property type="component" value="Unassembled WGS sequence"/>
</dbReference>
<evidence type="ECO:0000256" key="1">
    <source>
        <dbReference type="ARBA" id="ARBA00022527"/>
    </source>
</evidence>
<dbReference type="NCBIfam" id="NF041045">
    <property type="entry name" value="RsbA_anti_sig"/>
    <property type="match status" value="1"/>
</dbReference>
<dbReference type="Pfam" id="PF14417">
    <property type="entry name" value="MEDS"/>
    <property type="match status" value="1"/>
</dbReference>
<dbReference type="InterPro" id="IPR003594">
    <property type="entry name" value="HATPase_dom"/>
</dbReference>
<dbReference type="SUPFAM" id="SSF55874">
    <property type="entry name" value="ATPase domain of HSP90 chaperone/DNA topoisomerase II/histidine kinase"/>
    <property type="match status" value="1"/>
</dbReference>
<proteinExistence type="predicted"/>
<comment type="caution">
    <text evidence="4">The sequence shown here is derived from an EMBL/GenBank/DDBJ whole genome shotgun (WGS) entry which is preliminary data.</text>
</comment>
<dbReference type="OrthoDB" id="4088450at2"/>
<dbReference type="InterPro" id="IPR050267">
    <property type="entry name" value="Anti-sigma-factor_SerPK"/>
</dbReference>
<feature type="domain" description="MEDS" evidence="3">
    <location>
        <begin position="61"/>
        <end position="207"/>
    </location>
</feature>
<evidence type="ECO:0000313" key="5">
    <source>
        <dbReference type="Proteomes" id="UP000295680"/>
    </source>
</evidence>
<accession>A0A4R2IJR2</accession>
<dbReference type="PANTHER" id="PTHR35526:SF3">
    <property type="entry name" value="ANTI-SIGMA-F FACTOR RSBW"/>
    <property type="match status" value="1"/>
</dbReference>
<keyword evidence="1" id="KW-0808">Transferase</keyword>
<feature type="domain" description="Histidine kinase/HSP90-like ATPase" evidence="2">
    <location>
        <begin position="249"/>
        <end position="358"/>
    </location>
</feature>
<dbReference type="AlphaFoldDB" id="A0A4R2IJR2"/>
<dbReference type="Gene3D" id="3.30.565.10">
    <property type="entry name" value="Histidine kinase-like ATPase, C-terminal domain"/>
    <property type="match status" value="1"/>
</dbReference>
<dbReference type="Pfam" id="PF13581">
    <property type="entry name" value="HATPase_c_2"/>
    <property type="match status" value="1"/>
</dbReference>
<dbReference type="InterPro" id="IPR047718">
    <property type="entry name" value="RsbA-like_anti_sig"/>
</dbReference>
<organism evidence="4 5">
    <name type="scientific">Actinocrispum wychmicini</name>
    <dbReference type="NCBI Taxonomy" id="1213861"/>
    <lineage>
        <taxon>Bacteria</taxon>
        <taxon>Bacillati</taxon>
        <taxon>Actinomycetota</taxon>
        <taxon>Actinomycetes</taxon>
        <taxon>Pseudonocardiales</taxon>
        <taxon>Pseudonocardiaceae</taxon>
        <taxon>Actinocrispum</taxon>
    </lineage>
</organism>
<keyword evidence="5" id="KW-1185">Reference proteome</keyword>
<gene>
    <name evidence="4" type="ORF">EV192_121115</name>
</gene>
<dbReference type="InterPro" id="IPR036890">
    <property type="entry name" value="HATPase_C_sf"/>
</dbReference>
<name>A0A4R2IJR2_9PSEU</name>
<sequence>MAVGHPILQAWPPAVVQRRVWARPIAGTSATRDSDGRRVGQVLKENPLSVDRAGPARSFSHEVGLYAGASGFLALTGGFVRDGLAAGEAVLVATSAEKIELLRDTLGAAADQARFQDMAELGRNPGRIIPAWQDFVTEHSTAGRAVRGIGEPVWAGRSAAELVECQRHEALLNVAFAGRAPGWRLLCPYDTTALADDVIDQALLSHPAVLDAAGPATSSWYRADDQAHAHLDRPLSVPPETTLTMRFGPEILHLVREVVGGYAEDCGLAAGRVADLVLVVSELASNSVCHGGGSGELQLWSSPAEVVCQVEDRGAITDPLAGRVRPSATQEGGRGLWLVHQLSDFVELSSGAAGTRVRTHFLVG</sequence>
<evidence type="ECO:0000313" key="4">
    <source>
        <dbReference type="EMBL" id="TCO45351.1"/>
    </source>
</evidence>
<dbReference type="PANTHER" id="PTHR35526">
    <property type="entry name" value="ANTI-SIGMA-F FACTOR RSBW-RELATED"/>
    <property type="match status" value="1"/>
</dbReference>
<dbReference type="GO" id="GO:0004674">
    <property type="term" value="F:protein serine/threonine kinase activity"/>
    <property type="evidence" value="ECO:0007669"/>
    <property type="project" value="UniProtKB-KW"/>
</dbReference>
<evidence type="ECO:0000259" key="3">
    <source>
        <dbReference type="Pfam" id="PF14417"/>
    </source>
</evidence>
<reference evidence="4 5" key="1">
    <citation type="submission" date="2019-03" db="EMBL/GenBank/DDBJ databases">
        <title>Genomic Encyclopedia of Type Strains, Phase IV (KMG-IV): sequencing the most valuable type-strain genomes for metagenomic binning, comparative biology and taxonomic classification.</title>
        <authorList>
            <person name="Goeker M."/>
        </authorList>
    </citation>
    <scope>NUCLEOTIDE SEQUENCE [LARGE SCALE GENOMIC DNA]</scope>
    <source>
        <strain evidence="4 5">DSM 45934</strain>
    </source>
</reference>
<keyword evidence="1" id="KW-0723">Serine/threonine-protein kinase</keyword>